<evidence type="ECO:0000313" key="5">
    <source>
        <dbReference type="Proteomes" id="UP001054889"/>
    </source>
</evidence>
<dbReference type="InterPro" id="IPR003690">
    <property type="entry name" value="MTERF"/>
</dbReference>
<reference evidence="4" key="1">
    <citation type="journal article" date="2018" name="DNA Res.">
        <title>Multiple hybrid de novo genome assembly of finger millet, an orphan allotetraploid crop.</title>
        <authorList>
            <person name="Hatakeyama M."/>
            <person name="Aluri S."/>
            <person name="Balachadran M.T."/>
            <person name="Sivarajan S.R."/>
            <person name="Patrignani A."/>
            <person name="Gruter S."/>
            <person name="Poveda L."/>
            <person name="Shimizu-Inatsugi R."/>
            <person name="Baeten J."/>
            <person name="Francoijs K.J."/>
            <person name="Nataraja K.N."/>
            <person name="Reddy Y.A.N."/>
            <person name="Phadnis S."/>
            <person name="Ravikumar R.L."/>
            <person name="Schlapbach R."/>
            <person name="Sreeman S.M."/>
            <person name="Shimizu K.K."/>
        </authorList>
    </citation>
    <scope>NUCLEOTIDE SEQUENCE</scope>
</reference>
<dbReference type="FunFam" id="1.25.70.10:FF:000001">
    <property type="entry name" value="Mitochondrial transcription termination factor-like"/>
    <property type="match status" value="1"/>
</dbReference>
<dbReference type="PANTHER" id="PTHR13068:SF93">
    <property type="entry name" value="OS05G0403600 PROTEIN"/>
    <property type="match status" value="1"/>
</dbReference>
<accession>A0AAV5BRM4</accession>
<dbReference type="GO" id="GO:0006353">
    <property type="term" value="P:DNA-templated transcription termination"/>
    <property type="evidence" value="ECO:0007669"/>
    <property type="project" value="UniProtKB-KW"/>
</dbReference>
<keyword evidence="2" id="KW-0806">Transcription termination</keyword>
<keyword evidence="2" id="KW-0805">Transcription regulation</keyword>
<evidence type="ECO:0000256" key="3">
    <source>
        <dbReference type="ARBA" id="ARBA00022946"/>
    </source>
</evidence>
<dbReference type="PANTHER" id="PTHR13068">
    <property type="entry name" value="CGI-12 PROTEIN-RELATED"/>
    <property type="match status" value="1"/>
</dbReference>
<dbReference type="EMBL" id="BQKI01000002">
    <property type="protein sequence ID" value="GJM88552.1"/>
    <property type="molecule type" value="Genomic_DNA"/>
</dbReference>
<dbReference type="Pfam" id="PF02536">
    <property type="entry name" value="mTERF"/>
    <property type="match status" value="1"/>
</dbReference>
<comment type="caution">
    <text evidence="4">The sequence shown here is derived from an EMBL/GenBank/DDBJ whole genome shotgun (WGS) entry which is preliminary data.</text>
</comment>
<name>A0AAV5BRM4_ELECO</name>
<gene>
    <name evidence="4" type="primary">ga04627</name>
    <name evidence="4" type="ORF">PR202_ga04627</name>
</gene>
<dbReference type="SMART" id="SM00733">
    <property type="entry name" value="Mterf"/>
    <property type="match status" value="6"/>
</dbReference>
<evidence type="ECO:0000313" key="4">
    <source>
        <dbReference type="EMBL" id="GJM88552.1"/>
    </source>
</evidence>
<keyword evidence="2" id="KW-0804">Transcription</keyword>
<dbReference type="Gene3D" id="1.25.70.10">
    <property type="entry name" value="Transcription termination factor 3, mitochondrial"/>
    <property type="match status" value="1"/>
</dbReference>
<keyword evidence="5" id="KW-1185">Reference proteome</keyword>
<reference evidence="4" key="2">
    <citation type="submission" date="2021-12" db="EMBL/GenBank/DDBJ databases">
        <title>Resequencing data analysis of finger millet.</title>
        <authorList>
            <person name="Hatakeyama M."/>
            <person name="Aluri S."/>
            <person name="Balachadran M.T."/>
            <person name="Sivarajan S.R."/>
            <person name="Poveda L."/>
            <person name="Shimizu-Inatsugi R."/>
            <person name="Schlapbach R."/>
            <person name="Sreeman S.M."/>
            <person name="Shimizu K.K."/>
        </authorList>
    </citation>
    <scope>NUCLEOTIDE SEQUENCE</scope>
</reference>
<organism evidence="4 5">
    <name type="scientific">Eleusine coracana subsp. coracana</name>
    <dbReference type="NCBI Taxonomy" id="191504"/>
    <lineage>
        <taxon>Eukaryota</taxon>
        <taxon>Viridiplantae</taxon>
        <taxon>Streptophyta</taxon>
        <taxon>Embryophyta</taxon>
        <taxon>Tracheophyta</taxon>
        <taxon>Spermatophyta</taxon>
        <taxon>Magnoliopsida</taxon>
        <taxon>Liliopsida</taxon>
        <taxon>Poales</taxon>
        <taxon>Poaceae</taxon>
        <taxon>PACMAD clade</taxon>
        <taxon>Chloridoideae</taxon>
        <taxon>Cynodonteae</taxon>
        <taxon>Eleusininae</taxon>
        <taxon>Eleusine</taxon>
    </lineage>
</organism>
<keyword evidence="3" id="KW-0809">Transit peptide</keyword>
<sequence length="347" mass="39258">MPCPTTVSYLVSCGLSPAIAAARKIRIKDTDKADAVCALLREYGFSEAEVTRTVGNDPMLLTFDPDRILRPKLDFIIHSLGFPPRMIAAEPHILARSLDKHLAPCIDFLRGILGTEDKLRLAVSRIPRALMADVDNCMRPVVEAFRRHGLPEESISKLLFIHLGVVMMPLKRIAEAFEDLKELGMCSKETNFLYAFRVMCSLKKETWRRKVALYQSFGVSEDVLIRAFKTQPTMLLASEEAIKKKVRFFQDTLKLDLSRVIQQPMVLSVSLENCVKPRCAVLSILIRKGKLERKPNLIPALVTNAKIFSERFVLKHADDVPDVVKAFEGKIKFKGFTDQELNFLNLK</sequence>
<dbReference type="AlphaFoldDB" id="A0AAV5BRM4"/>
<comment type="similarity">
    <text evidence="1">Belongs to the mTERF family.</text>
</comment>
<dbReference type="GO" id="GO:0003676">
    <property type="term" value="F:nucleic acid binding"/>
    <property type="evidence" value="ECO:0007669"/>
    <property type="project" value="InterPro"/>
</dbReference>
<dbReference type="InterPro" id="IPR038538">
    <property type="entry name" value="MTERF_sf"/>
</dbReference>
<proteinExistence type="inferred from homology"/>
<evidence type="ECO:0000256" key="1">
    <source>
        <dbReference type="ARBA" id="ARBA00007692"/>
    </source>
</evidence>
<evidence type="ECO:0000256" key="2">
    <source>
        <dbReference type="ARBA" id="ARBA00022472"/>
    </source>
</evidence>
<dbReference type="Proteomes" id="UP001054889">
    <property type="component" value="Unassembled WGS sequence"/>
</dbReference>
<protein>
    <submittedName>
        <fullName evidence="4">Uncharacterized protein</fullName>
    </submittedName>
</protein>